<dbReference type="KEGG" id="ccam:M5D45_25820"/>
<dbReference type="EMBL" id="VCIZ01000002">
    <property type="protein sequence ID" value="TSP13835.1"/>
    <property type="molecule type" value="Genomic_DNA"/>
</dbReference>
<dbReference type="Proteomes" id="UP000318943">
    <property type="component" value="Unassembled WGS sequence"/>
</dbReference>
<reference evidence="2" key="2">
    <citation type="journal article" date="2022" name="Microbiol. Resour. Announc.">
        <title>Genome Sequence of Cupriavidus campinensis Strain G5, a Member of a Bacterial Consortium Capable of Polyethylene Degradation.</title>
        <authorList>
            <person name="Schneider B."/>
            <person name="Pfeiffer F."/>
            <person name="Dyall-Smith M."/>
            <person name="Kunte H.J."/>
        </authorList>
    </citation>
    <scope>NUCLEOTIDE SEQUENCE</scope>
    <source>
        <strain evidence="2">G5</strain>
    </source>
</reference>
<evidence type="ECO:0000313" key="1">
    <source>
        <dbReference type="EMBL" id="TSP13835.1"/>
    </source>
</evidence>
<evidence type="ECO:0000313" key="4">
    <source>
        <dbReference type="Proteomes" id="UP001056132"/>
    </source>
</evidence>
<protein>
    <submittedName>
        <fullName evidence="2">Uncharacterized protein</fullName>
    </submittedName>
</protein>
<proteinExistence type="predicted"/>
<reference evidence="1 3" key="1">
    <citation type="submission" date="2019-05" db="EMBL/GenBank/DDBJ databases">
        <title>Whole genome sequence analysis of Cupriavidus campinensis S14E4C strain.</title>
        <authorList>
            <person name="Abbaszade G."/>
            <person name="Szabo A."/>
            <person name="Toumi M."/>
            <person name="Toth E."/>
        </authorList>
    </citation>
    <scope>NUCLEOTIDE SEQUENCE [LARGE SCALE GENOMIC DNA]</scope>
    <source>
        <strain evidence="1 3">S14E4C</strain>
    </source>
</reference>
<name>A0AAE9I3E3_9BURK</name>
<sequence>MALHVTNHVRPEALAQQKRLMSGILARVAQAAAASTFTVTPRPLFRAALRMQPHPATHGPG</sequence>
<dbReference type="AlphaFoldDB" id="A0AAE9I3E3"/>
<dbReference type="Proteomes" id="UP001056132">
    <property type="component" value="Chromosome 2"/>
</dbReference>
<dbReference type="EMBL" id="CP097331">
    <property type="protein sequence ID" value="URF06519.1"/>
    <property type="molecule type" value="Genomic_DNA"/>
</dbReference>
<organism evidence="2 4">
    <name type="scientific">Cupriavidus campinensis</name>
    <dbReference type="NCBI Taxonomy" id="151783"/>
    <lineage>
        <taxon>Bacteria</taxon>
        <taxon>Pseudomonadati</taxon>
        <taxon>Pseudomonadota</taxon>
        <taxon>Betaproteobacteria</taxon>
        <taxon>Burkholderiales</taxon>
        <taxon>Burkholderiaceae</taxon>
        <taxon>Cupriavidus</taxon>
    </lineage>
</organism>
<keyword evidence="3" id="KW-1185">Reference proteome</keyword>
<reference evidence="2" key="3">
    <citation type="submission" date="2022-05" db="EMBL/GenBank/DDBJ databases">
        <authorList>
            <person name="Kunte H.-J."/>
        </authorList>
    </citation>
    <scope>NUCLEOTIDE SEQUENCE</scope>
    <source>
        <strain evidence="2">G5</strain>
    </source>
</reference>
<evidence type="ECO:0000313" key="2">
    <source>
        <dbReference type="EMBL" id="URF06519.1"/>
    </source>
</evidence>
<gene>
    <name evidence="1" type="ORF">FGG12_04960</name>
    <name evidence="2" type="ORF">M5D45_25820</name>
</gene>
<dbReference type="RefSeq" id="WP_144196535.1">
    <property type="nucleotide sequence ID" value="NZ_CAJPVH010000005.1"/>
</dbReference>
<accession>A0AAE9I3E3</accession>
<evidence type="ECO:0000313" key="3">
    <source>
        <dbReference type="Proteomes" id="UP000318943"/>
    </source>
</evidence>